<sequence length="347" mass="38235">MDNWLEALPKADLHLHLDGCVKPATLLELAERRGYPLPADRPEDLLPFMQVDENCDSLKTYLEKFGFVLPLLQDAAALSRVAEETVEQSAARNCLYIEVRFAPALHTNEGMTPDDAIAAVLEGLKRGEAAYGVVARLIVICMRHQDEAINLPVIRAAIARRDQGVVAVDLAGDEASHPADQFRATFAAAIEAGIPITIHAGEAAGPFNVREAVEGLGATRIGHGIRLREDPELLDWIRDRRIPLELCPTSNVQTKAIASWDDYPIRSYYDAGVYVTVNTDNPTVSSTDMTRECEAIATRFGFAPHELADLMRGALLAAFAEPPVKERLLARFDELVERLMIDVSRED</sequence>
<dbReference type="RefSeq" id="WP_277563727.1">
    <property type="nucleotide sequence ID" value="NZ_JAPDHZ010000002.1"/>
</dbReference>
<dbReference type="SUPFAM" id="SSF51556">
    <property type="entry name" value="Metallo-dependent hydrolases"/>
    <property type="match status" value="1"/>
</dbReference>
<accession>A0A9X4KD45</accession>
<dbReference type="GO" id="GO:0043103">
    <property type="term" value="P:hypoxanthine salvage"/>
    <property type="evidence" value="ECO:0007669"/>
    <property type="project" value="TreeGrafter"/>
</dbReference>
<evidence type="ECO:0000256" key="1">
    <source>
        <dbReference type="ARBA" id="ARBA00001947"/>
    </source>
</evidence>
<dbReference type="GO" id="GO:0046103">
    <property type="term" value="P:inosine biosynthetic process"/>
    <property type="evidence" value="ECO:0007669"/>
    <property type="project" value="TreeGrafter"/>
</dbReference>
<comment type="similarity">
    <text evidence="2">Belongs to the metallo-dependent hydrolases superfamily. Adenosine and AMP deaminases family.</text>
</comment>
<evidence type="ECO:0000259" key="7">
    <source>
        <dbReference type="Pfam" id="PF00962"/>
    </source>
</evidence>
<dbReference type="Pfam" id="PF00962">
    <property type="entry name" value="A_deaminase"/>
    <property type="match status" value="1"/>
</dbReference>
<evidence type="ECO:0000256" key="6">
    <source>
        <dbReference type="ARBA" id="ARBA00022833"/>
    </source>
</evidence>
<protein>
    <recommendedName>
        <fullName evidence="3">adenosine deaminase</fullName>
        <ecNumber evidence="3">3.5.4.4</ecNumber>
    </recommendedName>
</protein>
<evidence type="ECO:0000313" key="9">
    <source>
        <dbReference type="Proteomes" id="UP001153387"/>
    </source>
</evidence>
<dbReference type="GO" id="GO:0004000">
    <property type="term" value="F:adenosine deaminase activity"/>
    <property type="evidence" value="ECO:0007669"/>
    <property type="project" value="TreeGrafter"/>
</dbReference>
<dbReference type="GO" id="GO:0006154">
    <property type="term" value="P:adenosine catabolic process"/>
    <property type="evidence" value="ECO:0007669"/>
    <property type="project" value="TreeGrafter"/>
</dbReference>
<dbReference type="GO" id="GO:0005829">
    <property type="term" value="C:cytosol"/>
    <property type="evidence" value="ECO:0007669"/>
    <property type="project" value="TreeGrafter"/>
</dbReference>
<comment type="caution">
    <text evidence="8">The sequence shown here is derived from an EMBL/GenBank/DDBJ whole genome shotgun (WGS) entry which is preliminary data.</text>
</comment>
<keyword evidence="4" id="KW-0479">Metal-binding</keyword>
<dbReference type="InterPro" id="IPR001365">
    <property type="entry name" value="A_deaminase_dom"/>
</dbReference>
<dbReference type="InterPro" id="IPR006330">
    <property type="entry name" value="Ado/ade_deaminase"/>
</dbReference>
<comment type="cofactor">
    <cofactor evidence="1">
        <name>Zn(2+)</name>
        <dbReference type="ChEBI" id="CHEBI:29105"/>
    </cofactor>
</comment>
<dbReference type="PANTHER" id="PTHR11409">
    <property type="entry name" value="ADENOSINE DEAMINASE"/>
    <property type="match status" value="1"/>
</dbReference>
<evidence type="ECO:0000256" key="3">
    <source>
        <dbReference type="ARBA" id="ARBA00012784"/>
    </source>
</evidence>
<dbReference type="PANTHER" id="PTHR11409:SF43">
    <property type="entry name" value="ADENOSINE DEAMINASE"/>
    <property type="match status" value="1"/>
</dbReference>
<proteinExistence type="inferred from homology"/>
<reference evidence="8 9" key="1">
    <citation type="submission" date="2022-10" db="EMBL/GenBank/DDBJ databases">
        <title>Comparative genomic analysis of Cohnella hashimotonis sp. nov., isolated from the International Space Station.</title>
        <authorList>
            <person name="Simpson A."/>
            <person name="Venkateswaran K."/>
        </authorList>
    </citation>
    <scope>NUCLEOTIDE SEQUENCE [LARGE SCALE GENOMIC DNA]</scope>
    <source>
        <strain evidence="8 9">DSM 18997</strain>
    </source>
</reference>
<organism evidence="8 9">
    <name type="scientific">Cohnella ginsengisoli</name>
    <dbReference type="NCBI Taxonomy" id="425004"/>
    <lineage>
        <taxon>Bacteria</taxon>
        <taxon>Bacillati</taxon>
        <taxon>Bacillota</taxon>
        <taxon>Bacilli</taxon>
        <taxon>Bacillales</taxon>
        <taxon>Paenibacillaceae</taxon>
        <taxon>Cohnella</taxon>
    </lineage>
</organism>
<dbReference type="NCBIfam" id="TIGR01430">
    <property type="entry name" value="aden_deam"/>
    <property type="match status" value="1"/>
</dbReference>
<evidence type="ECO:0000256" key="5">
    <source>
        <dbReference type="ARBA" id="ARBA00022801"/>
    </source>
</evidence>
<dbReference type="GO" id="GO:0046872">
    <property type="term" value="F:metal ion binding"/>
    <property type="evidence" value="ECO:0007669"/>
    <property type="project" value="UniProtKB-KW"/>
</dbReference>
<evidence type="ECO:0000256" key="4">
    <source>
        <dbReference type="ARBA" id="ARBA00022723"/>
    </source>
</evidence>
<gene>
    <name evidence="8" type="primary">add</name>
    <name evidence="8" type="ORF">OMP38_02475</name>
</gene>
<dbReference type="EMBL" id="JAPDHZ010000002">
    <property type="protein sequence ID" value="MDG0789836.1"/>
    <property type="molecule type" value="Genomic_DNA"/>
</dbReference>
<dbReference type="Proteomes" id="UP001153387">
    <property type="component" value="Unassembled WGS sequence"/>
</dbReference>
<dbReference type="InterPro" id="IPR032466">
    <property type="entry name" value="Metal_Hydrolase"/>
</dbReference>
<name>A0A9X4KD45_9BACL</name>
<keyword evidence="5 8" id="KW-0378">Hydrolase</keyword>
<dbReference type="Gene3D" id="3.20.20.140">
    <property type="entry name" value="Metal-dependent hydrolases"/>
    <property type="match status" value="1"/>
</dbReference>
<evidence type="ECO:0000313" key="8">
    <source>
        <dbReference type="EMBL" id="MDG0789836.1"/>
    </source>
</evidence>
<evidence type="ECO:0000256" key="2">
    <source>
        <dbReference type="ARBA" id="ARBA00006676"/>
    </source>
</evidence>
<dbReference type="CDD" id="cd01320">
    <property type="entry name" value="ADA"/>
    <property type="match status" value="1"/>
</dbReference>
<feature type="domain" description="Adenosine deaminase" evidence="7">
    <location>
        <begin position="9"/>
        <end position="333"/>
    </location>
</feature>
<dbReference type="AlphaFoldDB" id="A0A9X4KD45"/>
<keyword evidence="6" id="KW-0862">Zinc</keyword>
<dbReference type="EC" id="3.5.4.4" evidence="3"/>
<keyword evidence="9" id="KW-1185">Reference proteome</keyword>